<dbReference type="SMART" id="SM00086">
    <property type="entry name" value="PAC"/>
    <property type="match status" value="1"/>
</dbReference>
<dbReference type="SUPFAM" id="SSF55785">
    <property type="entry name" value="PYP-like sensor domain (PAS domain)"/>
    <property type="match status" value="1"/>
</dbReference>
<dbReference type="AlphaFoldDB" id="A0A4R1BPH3"/>
<evidence type="ECO:0000313" key="9">
    <source>
        <dbReference type="Proteomes" id="UP000295334"/>
    </source>
</evidence>
<dbReference type="Pfam" id="PF00512">
    <property type="entry name" value="HisKA"/>
    <property type="match status" value="1"/>
</dbReference>
<dbReference type="SMART" id="SM00388">
    <property type="entry name" value="HisKA"/>
    <property type="match status" value="1"/>
</dbReference>
<keyword evidence="5 8" id="KW-0418">Kinase</keyword>
<dbReference type="SUPFAM" id="SSF47384">
    <property type="entry name" value="Homodimeric domain of signal transducing histidine kinase"/>
    <property type="match status" value="1"/>
</dbReference>
<dbReference type="Gene3D" id="1.10.287.130">
    <property type="match status" value="1"/>
</dbReference>
<feature type="domain" description="Histidine kinase" evidence="6">
    <location>
        <begin position="310"/>
        <end position="532"/>
    </location>
</feature>
<comment type="catalytic activity">
    <reaction evidence="1">
        <text>ATP + protein L-histidine = ADP + protein N-phospho-L-histidine.</text>
        <dbReference type="EC" id="2.7.13.3"/>
    </reaction>
</comment>
<dbReference type="EC" id="2.7.13.3" evidence="2"/>
<dbReference type="Pfam" id="PF08447">
    <property type="entry name" value="PAS_3"/>
    <property type="match status" value="1"/>
</dbReference>
<dbReference type="GO" id="GO:0000155">
    <property type="term" value="F:phosphorelay sensor kinase activity"/>
    <property type="evidence" value="ECO:0007669"/>
    <property type="project" value="InterPro"/>
</dbReference>
<dbReference type="Proteomes" id="UP000295334">
    <property type="component" value="Unassembled WGS sequence"/>
</dbReference>
<dbReference type="OrthoDB" id="9766459at2"/>
<dbReference type="PROSITE" id="PS50113">
    <property type="entry name" value="PAC"/>
    <property type="match status" value="1"/>
</dbReference>
<evidence type="ECO:0000313" key="8">
    <source>
        <dbReference type="EMBL" id="TCJ19115.1"/>
    </source>
</evidence>
<accession>A0A4R1BPH3</accession>
<dbReference type="InterPro" id="IPR052162">
    <property type="entry name" value="Sensor_kinase/Photoreceptor"/>
</dbReference>
<proteinExistence type="predicted"/>
<evidence type="ECO:0000259" key="6">
    <source>
        <dbReference type="PROSITE" id="PS50109"/>
    </source>
</evidence>
<dbReference type="PRINTS" id="PR00344">
    <property type="entry name" value="BCTRLSENSOR"/>
</dbReference>
<organism evidence="8 9">
    <name type="scientific">Flaviaesturariibacter flavus</name>
    <dbReference type="NCBI Taxonomy" id="2502780"/>
    <lineage>
        <taxon>Bacteria</taxon>
        <taxon>Pseudomonadati</taxon>
        <taxon>Bacteroidota</taxon>
        <taxon>Chitinophagia</taxon>
        <taxon>Chitinophagales</taxon>
        <taxon>Chitinophagaceae</taxon>
        <taxon>Flaviaestuariibacter</taxon>
    </lineage>
</organism>
<dbReference type="Gene3D" id="3.30.450.20">
    <property type="entry name" value="PAS domain"/>
    <property type="match status" value="1"/>
</dbReference>
<gene>
    <name evidence="8" type="ORF">EPD60_01490</name>
</gene>
<dbReference type="Gene3D" id="3.30.565.10">
    <property type="entry name" value="Histidine kinase-like ATPase, C-terminal domain"/>
    <property type="match status" value="1"/>
</dbReference>
<dbReference type="InterPro" id="IPR036890">
    <property type="entry name" value="HATPase_C_sf"/>
</dbReference>
<dbReference type="PANTHER" id="PTHR43304:SF1">
    <property type="entry name" value="PAC DOMAIN-CONTAINING PROTEIN"/>
    <property type="match status" value="1"/>
</dbReference>
<dbReference type="InterPro" id="IPR003594">
    <property type="entry name" value="HATPase_dom"/>
</dbReference>
<protein>
    <recommendedName>
        <fullName evidence="2">histidine kinase</fullName>
        <ecNumber evidence="2">2.7.13.3</ecNumber>
    </recommendedName>
</protein>
<name>A0A4R1BPH3_9BACT</name>
<dbReference type="PANTHER" id="PTHR43304">
    <property type="entry name" value="PHYTOCHROME-LIKE PROTEIN CPH1"/>
    <property type="match status" value="1"/>
</dbReference>
<reference evidence="8 9" key="1">
    <citation type="submission" date="2019-03" db="EMBL/GenBank/DDBJ databases">
        <authorList>
            <person name="Kim M.K.M."/>
        </authorList>
    </citation>
    <scope>NUCLEOTIDE SEQUENCE [LARGE SCALE GENOMIC DNA]</scope>
    <source>
        <strain evidence="8 9">17J68-12</strain>
    </source>
</reference>
<dbReference type="RefSeq" id="WP_131446120.1">
    <property type="nucleotide sequence ID" value="NZ_SJZI01000002.1"/>
</dbReference>
<dbReference type="CDD" id="cd00082">
    <property type="entry name" value="HisKA"/>
    <property type="match status" value="1"/>
</dbReference>
<dbReference type="InterPro" id="IPR035965">
    <property type="entry name" value="PAS-like_dom_sf"/>
</dbReference>
<evidence type="ECO:0000259" key="7">
    <source>
        <dbReference type="PROSITE" id="PS50113"/>
    </source>
</evidence>
<dbReference type="Pfam" id="PF02518">
    <property type="entry name" value="HATPase_c"/>
    <property type="match status" value="1"/>
</dbReference>
<evidence type="ECO:0000256" key="4">
    <source>
        <dbReference type="ARBA" id="ARBA00022679"/>
    </source>
</evidence>
<feature type="domain" description="PAC" evidence="7">
    <location>
        <begin position="241"/>
        <end position="292"/>
    </location>
</feature>
<dbReference type="InterPro" id="IPR000700">
    <property type="entry name" value="PAS-assoc_C"/>
</dbReference>
<dbReference type="CDD" id="cd00130">
    <property type="entry name" value="PAS"/>
    <property type="match status" value="1"/>
</dbReference>
<keyword evidence="3" id="KW-0597">Phosphoprotein</keyword>
<comment type="caution">
    <text evidence="8">The sequence shown here is derived from an EMBL/GenBank/DDBJ whole genome shotgun (WGS) entry which is preliminary data.</text>
</comment>
<dbReference type="InterPro" id="IPR000014">
    <property type="entry name" value="PAS"/>
</dbReference>
<dbReference type="InterPro" id="IPR003661">
    <property type="entry name" value="HisK_dim/P_dom"/>
</dbReference>
<dbReference type="PROSITE" id="PS50109">
    <property type="entry name" value="HIS_KIN"/>
    <property type="match status" value="1"/>
</dbReference>
<dbReference type="InterPro" id="IPR013655">
    <property type="entry name" value="PAS_fold_3"/>
</dbReference>
<sequence>MQASGQSIYEAYPGMYGFRHLHGLAALILDGRLSEFARHQYQRSVQLNLPLLRHLSKYGPGELLALTEKSSGDFLGALAAGKIFEFLNASVMRWVANELSIVDYSDVIVEDITLLNFIRAEGLRQFIPDFTSDLRTAVETAGEIDRLFMGYNTSSMITFIDLLRARISRREDQLLEAEALARLGSFDWDIVNEVSDSSPELRKILGNDAQMPLAEFIERVHADDSGLLRNAIAEAFVSGSLQCEFRFLRPDGSQRTVWARGVVHSGPNGPERMVGVIQDVSERKRMEETLLLKTLELEHSNEELQQFASVASHDLKEPLRKIVLYTGLLESARAGEWSEEARRHLERIMDAARRMRLLIEDILAFSSLNQQQEPQLVSLERILDEVREVLESRIRETGAMISSDGLPEATVVPFQFRQLFQNLLSNSLKFARPGVPPVISISHQHIEVPMPGRAAGVLPALQLLFSDNGIGFPAHYSEKIFGLFNRLHSHKDYEGTGLGLAICRKVVENHGGRIEASSGPGQGATFRIVLPQ</sequence>
<dbReference type="InterPro" id="IPR036097">
    <property type="entry name" value="HisK_dim/P_sf"/>
</dbReference>
<dbReference type="EMBL" id="SJZI01000002">
    <property type="protein sequence ID" value="TCJ19115.1"/>
    <property type="molecule type" value="Genomic_DNA"/>
</dbReference>
<evidence type="ECO:0000256" key="3">
    <source>
        <dbReference type="ARBA" id="ARBA00022553"/>
    </source>
</evidence>
<dbReference type="SMART" id="SM00387">
    <property type="entry name" value="HATPase_c"/>
    <property type="match status" value="1"/>
</dbReference>
<keyword evidence="9" id="KW-1185">Reference proteome</keyword>
<evidence type="ECO:0000256" key="1">
    <source>
        <dbReference type="ARBA" id="ARBA00000085"/>
    </source>
</evidence>
<dbReference type="Gene3D" id="2.10.70.100">
    <property type="match status" value="1"/>
</dbReference>
<dbReference type="SUPFAM" id="SSF55874">
    <property type="entry name" value="ATPase domain of HSP90 chaperone/DNA topoisomerase II/histidine kinase"/>
    <property type="match status" value="1"/>
</dbReference>
<dbReference type="InterPro" id="IPR005467">
    <property type="entry name" value="His_kinase_dom"/>
</dbReference>
<dbReference type="InterPro" id="IPR001610">
    <property type="entry name" value="PAC"/>
</dbReference>
<evidence type="ECO:0000256" key="5">
    <source>
        <dbReference type="ARBA" id="ARBA00022777"/>
    </source>
</evidence>
<evidence type="ECO:0000256" key="2">
    <source>
        <dbReference type="ARBA" id="ARBA00012438"/>
    </source>
</evidence>
<dbReference type="InterPro" id="IPR004358">
    <property type="entry name" value="Sig_transdc_His_kin-like_C"/>
</dbReference>
<keyword evidence="4" id="KW-0808">Transferase</keyword>